<gene>
    <name evidence="2" type="primary">Hypp2676</name>
    <name evidence="2" type="ORF">BLAG_LOCUS18059</name>
</gene>
<dbReference type="InterPro" id="IPR017956">
    <property type="entry name" value="AT_hook_DNA-bd_motif"/>
</dbReference>
<feature type="compositionally biased region" description="Basic residues" evidence="1">
    <location>
        <begin position="866"/>
        <end position="877"/>
    </location>
</feature>
<evidence type="ECO:0000313" key="2">
    <source>
        <dbReference type="EMBL" id="CAH1263344.1"/>
    </source>
</evidence>
<feature type="compositionally biased region" description="Basic and acidic residues" evidence="1">
    <location>
        <begin position="196"/>
        <end position="207"/>
    </location>
</feature>
<organism evidence="2 3">
    <name type="scientific">Branchiostoma lanceolatum</name>
    <name type="common">Common lancelet</name>
    <name type="synonym">Amphioxus lanceolatum</name>
    <dbReference type="NCBI Taxonomy" id="7740"/>
    <lineage>
        <taxon>Eukaryota</taxon>
        <taxon>Metazoa</taxon>
        <taxon>Chordata</taxon>
        <taxon>Cephalochordata</taxon>
        <taxon>Leptocardii</taxon>
        <taxon>Amphioxiformes</taxon>
        <taxon>Branchiostomatidae</taxon>
        <taxon>Branchiostoma</taxon>
    </lineage>
</organism>
<keyword evidence="3" id="KW-1185">Reference proteome</keyword>
<feature type="compositionally biased region" description="Basic and acidic residues" evidence="1">
    <location>
        <begin position="346"/>
        <end position="361"/>
    </location>
</feature>
<feature type="compositionally biased region" description="Polar residues" evidence="1">
    <location>
        <begin position="663"/>
        <end position="677"/>
    </location>
</feature>
<feature type="compositionally biased region" description="Basic residues" evidence="1">
    <location>
        <begin position="208"/>
        <end position="222"/>
    </location>
</feature>
<reference evidence="2" key="1">
    <citation type="submission" date="2022-01" db="EMBL/GenBank/DDBJ databases">
        <authorList>
            <person name="Braso-Vives M."/>
        </authorList>
    </citation>
    <scope>NUCLEOTIDE SEQUENCE</scope>
</reference>
<feature type="compositionally biased region" description="Polar residues" evidence="1">
    <location>
        <begin position="588"/>
        <end position="600"/>
    </location>
</feature>
<feature type="region of interest" description="Disordered" evidence="1">
    <location>
        <begin position="318"/>
        <end position="387"/>
    </location>
</feature>
<accession>A0A8J9ZU04</accession>
<evidence type="ECO:0000256" key="1">
    <source>
        <dbReference type="SAM" id="MobiDB-lite"/>
    </source>
</evidence>
<dbReference type="SMART" id="SM00384">
    <property type="entry name" value="AT_hook"/>
    <property type="match status" value="2"/>
</dbReference>
<feature type="compositionally biased region" description="Polar residues" evidence="1">
    <location>
        <begin position="687"/>
        <end position="702"/>
    </location>
</feature>
<feature type="compositionally biased region" description="Basic residues" evidence="1">
    <location>
        <begin position="620"/>
        <end position="630"/>
    </location>
</feature>
<dbReference type="AlphaFoldDB" id="A0A8J9ZU04"/>
<feature type="compositionally biased region" description="Polar residues" evidence="1">
    <location>
        <begin position="976"/>
        <end position="992"/>
    </location>
</feature>
<feature type="region of interest" description="Disordered" evidence="1">
    <location>
        <begin position="828"/>
        <end position="1065"/>
    </location>
</feature>
<feature type="region of interest" description="Disordered" evidence="1">
    <location>
        <begin position="179"/>
        <end position="246"/>
    </location>
</feature>
<feature type="compositionally biased region" description="Low complexity" evidence="1">
    <location>
        <begin position="609"/>
        <end position="619"/>
    </location>
</feature>
<sequence>MERSVHFIRVGKSQSLKLELRVLPVKGRISWFTCEHHQEVINLLQGVIEAKLEALSTRGKTLDKVIAQQEPDVITGATLRVACCFKKNEVHHTFLVDTRHLGNTSNSSSDISSEEEGTPNIGGSYRSFRVEQLRLVACVCQYSTEYPQTLPMDKLVQGLSQIPQRETTDISNYFSRAPEETTTAMSDGPKVPVAGEKSRNNLHEMMKRGKLLKKKSKRKTHQTHKDTASSSHVSESDSMDQSVPDTTRNHIETQTEDPASDEVEESPIDEIVEEENVSDWLEEIPSVGVPSNIKMIVREGTSEEITNAVAMSCQESNTFPDIQESQVEDPLPENPPKRKRGRPRKNRDATSSENKDGDVERHKMRPNGGNSVGRVREDGHKDEAKGVDTMILHKDHTDVTNGMTDRGDTKHGMLQTNNTEDHKNVLDNNLFESVGQDSNDVETKSSHFSAINHQDSFLDTKDHVLDNDAFESHVQDSTEVETKSSLFSAKSHQHSFLDTKDSENVLDNDAFESHVQDSTEVKKKSSLFSAKSHKHSSLDTSYGAKENKYPDADRPTKISTGAGPSGLDHNNDRRSDLKTQFEDKPTEASLTNSFRTTISETKTKRKLDSPLNKPPSKLSKLSRKKGRTAVRKNCFDDFLSSQDIQEDVVDDEDEDKKQKSCDKPSSNTVALPTPSSTETEDYDSEHSGYSKSHNASKNSVGVNMTLDKRSSKHPYSQEEPTSRRAQKIQRKMKKKVQEIYEDELHADVNKGSFSEQDTHSSNVPTGGDDASADDNVVVSKSRQKQSTHKVSSTASPLQVEKLKMSPVVKVMDISQAEQFRRILSPVLEKVKGSTSSQGSPSSKNEVQESRSQDSHLSKQRATSQVMRKRLGFRRHRSKVFDLDSAESSGCEDNRNGFEGKTRQTRSTVFDQDLDSCSTVSDEDAVSSQDIEAKRGSDTNRTYHNDSKDRQREKKKALINAFELDMDENDVDVNNEIPTQPSKRVAQTHTKAVTTKKVGRPKKSKVVLEDDSKDNRAAKRSSKADSRPSQDVKRSNKRQGVCKTRVSKKSKVRDDPDSDPDIVDEENTIDMQNGDSTIEEAMDVPENEMDEMFFDMDDPGAVDEWQTTELEESIKKIRHVKDLDSDQIRYLVKKDERYLKHIFKGKISCRRHEDYKRGGAARADLNFQVRLGMFHEAQQDEVLEVLNAIFCPAGNNKYLDYVFKVLLPEALIKIHMHISGASHDESEYTMQQALSRRSLCASMSMSD</sequence>
<feature type="compositionally biased region" description="Basic and acidic residues" evidence="1">
    <location>
        <begin position="845"/>
        <end position="856"/>
    </location>
</feature>
<feature type="compositionally biased region" description="Basic and acidic residues" evidence="1">
    <location>
        <begin position="511"/>
        <end position="523"/>
    </location>
</feature>
<feature type="compositionally biased region" description="Basic and acidic residues" evidence="1">
    <location>
        <begin position="1005"/>
        <end position="1033"/>
    </location>
</feature>
<feature type="compositionally biased region" description="Polar residues" evidence="1">
    <location>
        <begin position="904"/>
        <end position="929"/>
    </location>
</feature>
<feature type="compositionally biased region" description="Basic and acidic residues" evidence="1">
    <location>
        <begin position="569"/>
        <end position="586"/>
    </location>
</feature>
<feature type="compositionally biased region" description="Polar residues" evidence="1">
    <location>
        <begin position="751"/>
        <end position="764"/>
    </location>
</feature>
<feature type="compositionally biased region" description="Basic residues" evidence="1">
    <location>
        <begin position="724"/>
        <end position="734"/>
    </location>
</feature>
<feature type="compositionally biased region" description="Basic and acidic residues" evidence="1">
    <location>
        <begin position="545"/>
        <end position="556"/>
    </location>
</feature>
<feature type="compositionally biased region" description="Acidic residues" evidence="1">
    <location>
        <begin position="1055"/>
        <end position="1065"/>
    </location>
</feature>
<dbReference type="OrthoDB" id="6382611at2759"/>
<name>A0A8J9ZU04_BRALA</name>
<feature type="compositionally biased region" description="Basic and acidic residues" evidence="1">
    <location>
        <begin position="735"/>
        <end position="748"/>
    </location>
</feature>
<feature type="compositionally biased region" description="Acidic residues" evidence="1">
    <location>
        <begin position="644"/>
        <end position="654"/>
    </location>
</feature>
<dbReference type="GO" id="GO:0003677">
    <property type="term" value="F:DNA binding"/>
    <property type="evidence" value="ECO:0007669"/>
    <property type="project" value="InterPro"/>
</dbReference>
<feature type="compositionally biased region" description="Low complexity" evidence="1">
    <location>
        <begin position="833"/>
        <end position="842"/>
    </location>
</feature>
<dbReference type="EMBL" id="OV696689">
    <property type="protein sequence ID" value="CAH1263344.1"/>
    <property type="molecule type" value="Genomic_DNA"/>
</dbReference>
<feature type="compositionally biased region" description="Basic and acidic residues" evidence="1">
    <location>
        <begin position="930"/>
        <end position="951"/>
    </location>
</feature>
<protein>
    <submittedName>
        <fullName evidence="2">Hypp2676 protein</fullName>
    </submittedName>
</protein>
<feature type="region of interest" description="Disordered" evidence="1">
    <location>
        <begin position="511"/>
        <end position="805"/>
    </location>
</feature>
<proteinExistence type="predicted"/>
<feature type="compositionally biased region" description="Basic and acidic residues" evidence="1">
    <location>
        <begin position="374"/>
        <end position="387"/>
    </location>
</feature>
<feature type="compositionally biased region" description="Acidic residues" evidence="1">
    <location>
        <begin position="963"/>
        <end position="972"/>
    </location>
</feature>
<dbReference type="Proteomes" id="UP000838412">
    <property type="component" value="Chromosome 4"/>
</dbReference>
<evidence type="ECO:0000313" key="3">
    <source>
        <dbReference type="Proteomes" id="UP000838412"/>
    </source>
</evidence>
<feature type="compositionally biased region" description="Basic and acidic residues" evidence="1">
    <location>
        <begin position="891"/>
        <end position="901"/>
    </location>
</feature>